<reference evidence="2" key="1">
    <citation type="submission" date="2013-12" db="EMBL/GenBank/DDBJ databases">
        <authorList>
            <person name="Omoto C.K."/>
            <person name="Sibley D."/>
            <person name="Venepally P."/>
            <person name="Hadjithomas M."/>
            <person name="Karamycheva S."/>
            <person name="Brunk B."/>
            <person name="Roos D."/>
            <person name="Caler E."/>
            <person name="Lorenzi H."/>
        </authorList>
    </citation>
    <scope>NUCLEOTIDE SEQUENCE</scope>
</reference>
<organism evidence="2 3">
    <name type="scientific">Gregarina niphandrodes</name>
    <name type="common">Septate eugregarine</name>
    <dbReference type="NCBI Taxonomy" id="110365"/>
    <lineage>
        <taxon>Eukaryota</taxon>
        <taxon>Sar</taxon>
        <taxon>Alveolata</taxon>
        <taxon>Apicomplexa</taxon>
        <taxon>Conoidasida</taxon>
        <taxon>Gregarinasina</taxon>
        <taxon>Eugregarinorida</taxon>
        <taxon>Gregarinidae</taxon>
        <taxon>Gregarina</taxon>
    </lineage>
</organism>
<name>A0A023AWP3_GRENI</name>
<sequence length="596" mass="65339">MLALSDEVRGRRVWTCFSLGLGQVFGHSATVAAGQDDSGPFAWRLSASKSDAGVPQGPGVPQSPGVPQVPGVPQSPTVPCVAGVSADVWDWSSAGGTDPELYWATRFWVPLDEEGYGRLAPAILVTRPLFRRSKWRAKWERAKDVHDTIGFDAKSWGLASAGPIRPAFIPTVARGGFESHQMLHRTLTPKAWMRLRTIGPESFAKCGLVYVELGAIISRYYRYPYGVLDETIHQTVMDMMFPKDKKDMSRGELRGRHNDWVTGCLLQHADADTTRLTEFCANDLGYNPCSFKKHPFLQCLTRRLRVSTAIRGAPERLNILQITLAGLPVVSAEKYAQLTDKQLYDDMRQTAKEATVGALTQEQLVREDWDKALAECEPAEAESTGGAGSEECRVIFLQRAREKALPGRRSAVDPGRHVDRLATTPSGTLKDALDLMPPGTYTTTRSRGMISQKALSRKRRIPLEYPDLAKKRGIEGGSGSTLDGHSAADTAAVEEPALDVPTVDVPVIAVPATHSVSHSDCMVRCDSHDGQSSKAPTIQQLEWLVNHDLGSVEDDRFMDTFAEAVWKEYGPLLSIPMDHLMANGNDLPLEQLAAGL</sequence>
<comment type="caution">
    <text evidence="2">The sequence shown here is derived from an EMBL/GenBank/DDBJ whole genome shotgun (WGS) entry which is preliminary data.</text>
</comment>
<dbReference type="Proteomes" id="UP000019763">
    <property type="component" value="Unassembled WGS sequence"/>
</dbReference>
<dbReference type="AlphaFoldDB" id="A0A023AWP3"/>
<accession>A0A023AWP3</accession>
<evidence type="ECO:0000313" key="2">
    <source>
        <dbReference type="EMBL" id="EZG43161.1"/>
    </source>
</evidence>
<evidence type="ECO:0000256" key="1">
    <source>
        <dbReference type="SAM" id="MobiDB-lite"/>
    </source>
</evidence>
<evidence type="ECO:0000313" key="3">
    <source>
        <dbReference type="Proteomes" id="UP000019763"/>
    </source>
</evidence>
<gene>
    <name evidence="2" type="ORF">GNI_184380</name>
</gene>
<keyword evidence="3" id="KW-1185">Reference proteome</keyword>
<dbReference type="EMBL" id="AFNH02001396">
    <property type="protein sequence ID" value="EZG43161.1"/>
    <property type="molecule type" value="Genomic_DNA"/>
</dbReference>
<dbReference type="GeneID" id="22916155"/>
<feature type="compositionally biased region" description="Low complexity" evidence="1">
    <location>
        <begin position="53"/>
        <end position="74"/>
    </location>
</feature>
<feature type="region of interest" description="Disordered" evidence="1">
    <location>
        <begin position="49"/>
        <end position="74"/>
    </location>
</feature>
<proteinExistence type="predicted"/>
<dbReference type="RefSeq" id="XP_011133583.1">
    <property type="nucleotide sequence ID" value="XM_011135281.1"/>
</dbReference>
<dbReference type="VEuPathDB" id="CryptoDB:GNI_184380"/>
<protein>
    <submittedName>
        <fullName evidence="2">Uncharacterized protein</fullName>
    </submittedName>
</protein>